<keyword evidence="3" id="KW-1185">Reference proteome</keyword>
<evidence type="ECO:0000259" key="1">
    <source>
        <dbReference type="Pfam" id="PF01612"/>
    </source>
</evidence>
<dbReference type="Proteomes" id="UP000050424">
    <property type="component" value="Unassembled WGS sequence"/>
</dbReference>
<sequence length="254" mass="27662">MSSEAAPSTLVDTVDGIVSLVDAIKTPTATPSLFVDLEGVSLSRHGSISILTIYVLPERRAYLVDVHTLGAAAFTTASADGTTLKAILESASIAKVFFDVRNDSDALHAHYGVALSGVEDVQLMENAARPGRRRFVVGLERTVREHAGLTAAQARAWSAAKERGAALFSPAKGGSYQVFNRRPLDADVERYCVNDVQYLPGLRDVLWGKLGSGWRRKVVETGRRVRESQAAVYDPQSESKKFGPWPAEQMRWGF</sequence>
<dbReference type="Pfam" id="PF01612">
    <property type="entry name" value="DNA_pol_A_exo1"/>
    <property type="match status" value="1"/>
</dbReference>
<dbReference type="SUPFAM" id="SSF53098">
    <property type="entry name" value="Ribonuclease H-like"/>
    <property type="match status" value="1"/>
</dbReference>
<proteinExistence type="predicted"/>
<dbReference type="InterPro" id="IPR002562">
    <property type="entry name" value="3'-5'_exonuclease_dom"/>
</dbReference>
<dbReference type="Gene3D" id="3.30.420.10">
    <property type="entry name" value="Ribonuclease H-like superfamily/Ribonuclease H"/>
    <property type="match status" value="1"/>
</dbReference>
<dbReference type="PANTHER" id="PTHR43040:SF1">
    <property type="entry name" value="RIBONUCLEASE D"/>
    <property type="match status" value="1"/>
</dbReference>
<feature type="domain" description="3'-5' exonuclease" evidence="1">
    <location>
        <begin position="14"/>
        <end position="210"/>
    </location>
</feature>
<dbReference type="GO" id="GO:0008408">
    <property type="term" value="F:3'-5' exonuclease activity"/>
    <property type="evidence" value="ECO:0007669"/>
    <property type="project" value="InterPro"/>
</dbReference>
<dbReference type="GO" id="GO:0003676">
    <property type="term" value="F:nucleic acid binding"/>
    <property type="evidence" value="ECO:0007669"/>
    <property type="project" value="InterPro"/>
</dbReference>
<dbReference type="OrthoDB" id="26838at2759"/>
<reference evidence="2 3" key="1">
    <citation type="submission" date="2015-09" db="EMBL/GenBank/DDBJ databases">
        <title>Draft genome of a European isolate of the apple canker pathogen Neonectria ditissima.</title>
        <authorList>
            <person name="Gomez-Cortecero A."/>
            <person name="Harrison R.J."/>
            <person name="Armitage A.D."/>
        </authorList>
    </citation>
    <scope>NUCLEOTIDE SEQUENCE [LARGE SCALE GENOMIC DNA]</scope>
    <source>
        <strain evidence="2 3">R09/05</strain>
    </source>
</reference>
<dbReference type="EMBL" id="LKCW01000149">
    <property type="protein sequence ID" value="KPM37920.1"/>
    <property type="molecule type" value="Genomic_DNA"/>
</dbReference>
<organism evidence="2 3">
    <name type="scientific">Neonectria ditissima</name>
    <dbReference type="NCBI Taxonomy" id="78410"/>
    <lineage>
        <taxon>Eukaryota</taxon>
        <taxon>Fungi</taxon>
        <taxon>Dikarya</taxon>
        <taxon>Ascomycota</taxon>
        <taxon>Pezizomycotina</taxon>
        <taxon>Sordariomycetes</taxon>
        <taxon>Hypocreomycetidae</taxon>
        <taxon>Hypocreales</taxon>
        <taxon>Nectriaceae</taxon>
        <taxon>Neonectria</taxon>
    </lineage>
</organism>
<gene>
    <name evidence="2" type="ORF">AK830_g8637</name>
</gene>
<dbReference type="PANTHER" id="PTHR43040">
    <property type="entry name" value="RIBONUCLEASE D"/>
    <property type="match status" value="1"/>
</dbReference>
<dbReference type="GO" id="GO:0006139">
    <property type="term" value="P:nucleobase-containing compound metabolic process"/>
    <property type="evidence" value="ECO:0007669"/>
    <property type="project" value="InterPro"/>
</dbReference>
<dbReference type="InterPro" id="IPR036397">
    <property type="entry name" value="RNaseH_sf"/>
</dbReference>
<dbReference type="AlphaFoldDB" id="A0A0P7ATU5"/>
<name>A0A0P7ATU5_9HYPO</name>
<evidence type="ECO:0000313" key="3">
    <source>
        <dbReference type="Proteomes" id="UP000050424"/>
    </source>
</evidence>
<dbReference type="STRING" id="78410.A0A0P7ATU5"/>
<accession>A0A0P7ATU5</accession>
<protein>
    <recommendedName>
        <fullName evidence="1">3'-5' exonuclease domain-containing protein</fullName>
    </recommendedName>
</protein>
<dbReference type="InterPro" id="IPR012337">
    <property type="entry name" value="RNaseH-like_sf"/>
</dbReference>
<comment type="caution">
    <text evidence="2">The sequence shown here is derived from an EMBL/GenBank/DDBJ whole genome shotgun (WGS) entry which is preliminary data.</text>
</comment>
<evidence type="ECO:0000313" key="2">
    <source>
        <dbReference type="EMBL" id="KPM37920.1"/>
    </source>
</evidence>